<dbReference type="EMBL" id="WJQU01000002">
    <property type="protein sequence ID" value="KAJ6641897.1"/>
    <property type="molecule type" value="Genomic_DNA"/>
</dbReference>
<reference evidence="1" key="1">
    <citation type="submission" date="2022-07" db="EMBL/GenBank/DDBJ databases">
        <authorList>
            <person name="Trinca V."/>
            <person name="Uliana J.V.C."/>
            <person name="Torres T.T."/>
            <person name="Ward R.J."/>
            <person name="Monesi N."/>
        </authorList>
    </citation>
    <scope>NUCLEOTIDE SEQUENCE</scope>
    <source>
        <strain evidence="1">HSMRA1968</strain>
        <tissue evidence="1">Whole embryos</tissue>
    </source>
</reference>
<comment type="caution">
    <text evidence="1">The sequence shown here is derived from an EMBL/GenBank/DDBJ whole genome shotgun (WGS) entry which is preliminary data.</text>
</comment>
<evidence type="ECO:0000313" key="2">
    <source>
        <dbReference type="Proteomes" id="UP001151699"/>
    </source>
</evidence>
<evidence type="ECO:0000313" key="1">
    <source>
        <dbReference type="EMBL" id="KAJ6641897.1"/>
    </source>
</evidence>
<keyword evidence="2" id="KW-1185">Reference proteome</keyword>
<sequence>MKLRSTKYEYRNNQVSPALLSA</sequence>
<accession>A0A9Q0N2N9</accession>
<dbReference type="Proteomes" id="UP001151699">
    <property type="component" value="Chromosome B"/>
</dbReference>
<name>A0A9Q0N2N9_9DIPT</name>
<organism evidence="1 2">
    <name type="scientific">Pseudolycoriella hygida</name>
    <dbReference type="NCBI Taxonomy" id="35572"/>
    <lineage>
        <taxon>Eukaryota</taxon>
        <taxon>Metazoa</taxon>
        <taxon>Ecdysozoa</taxon>
        <taxon>Arthropoda</taxon>
        <taxon>Hexapoda</taxon>
        <taxon>Insecta</taxon>
        <taxon>Pterygota</taxon>
        <taxon>Neoptera</taxon>
        <taxon>Endopterygota</taxon>
        <taxon>Diptera</taxon>
        <taxon>Nematocera</taxon>
        <taxon>Sciaroidea</taxon>
        <taxon>Sciaridae</taxon>
        <taxon>Pseudolycoriella</taxon>
    </lineage>
</organism>
<gene>
    <name evidence="1" type="ORF">Bhyg_06842</name>
</gene>
<dbReference type="AlphaFoldDB" id="A0A9Q0N2N9"/>
<protein>
    <submittedName>
        <fullName evidence="1">Uncharacterized protein</fullName>
    </submittedName>
</protein>
<proteinExistence type="predicted"/>